<feature type="domain" description="DUF4097" evidence="1">
    <location>
        <begin position="46"/>
        <end position="283"/>
    </location>
</feature>
<dbReference type="OrthoDB" id="2588856at2"/>
<evidence type="ECO:0000313" key="2">
    <source>
        <dbReference type="EMBL" id="RST71855.1"/>
    </source>
</evidence>
<evidence type="ECO:0000259" key="1">
    <source>
        <dbReference type="Pfam" id="PF13349"/>
    </source>
</evidence>
<name>A0A429XUQ1_9BACI</name>
<gene>
    <name evidence="2" type="ORF">D4T97_018285</name>
</gene>
<dbReference type="PANTHER" id="PTHR34094">
    <property type="match status" value="1"/>
</dbReference>
<dbReference type="RefSeq" id="WP_126052204.1">
    <property type="nucleotide sequence ID" value="NZ_QYTV02000011.1"/>
</dbReference>
<proteinExistence type="predicted"/>
<dbReference type="PANTHER" id="PTHR34094:SF1">
    <property type="entry name" value="PROTEIN FAM185A"/>
    <property type="match status" value="1"/>
</dbReference>
<reference evidence="2" key="1">
    <citation type="submission" date="2018-12" db="EMBL/GenBank/DDBJ databases">
        <authorList>
            <person name="Sun L."/>
            <person name="Chen Z."/>
        </authorList>
    </citation>
    <scope>NUCLEOTIDE SEQUENCE [LARGE SCALE GENOMIC DNA]</scope>
    <source>
        <strain evidence="2">3-2-2</strain>
    </source>
</reference>
<dbReference type="AlphaFoldDB" id="A0A429XUQ1"/>
<keyword evidence="3" id="KW-1185">Reference proteome</keyword>
<evidence type="ECO:0000313" key="3">
    <source>
        <dbReference type="Proteomes" id="UP000287156"/>
    </source>
</evidence>
<accession>A0A429XUQ1</accession>
<dbReference type="Proteomes" id="UP000287156">
    <property type="component" value="Unassembled WGS sequence"/>
</dbReference>
<dbReference type="InterPro" id="IPR025164">
    <property type="entry name" value="Toastrack_DUF4097"/>
</dbReference>
<sequence>MTLIKKISIVALLLLVIGTVGSLLTVKSAMKSIEVEEERTINDQFTNIQVKTNNSRVEIIPTEASVTTVELTGKVSKNHKLTFETDVKGGTLYVDLKDRHRMLFSMDFFTSIQLKVHVPKEQYGSIQIKSNNGRILAEELDVKDLHADTDNGRIELKNIKGSTVKARSSNGRIELRRIDTDSVDAETDNGSIFLNEVYGNITGSSDNGKITMENDHIDQLMEFETDNGRIEIQTKKEPADVTFHGRTSNGKVTIFDQTYSKEFEVGDGKNLIKLKSQNGSITVTK</sequence>
<protein>
    <recommendedName>
        <fullName evidence="1">DUF4097 domain-containing protein</fullName>
    </recommendedName>
</protein>
<organism evidence="2 3">
    <name type="scientific">Siminovitchia acidinfaciens</name>
    <dbReference type="NCBI Taxonomy" id="2321395"/>
    <lineage>
        <taxon>Bacteria</taxon>
        <taxon>Bacillati</taxon>
        <taxon>Bacillota</taxon>
        <taxon>Bacilli</taxon>
        <taxon>Bacillales</taxon>
        <taxon>Bacillaceae</taxon>
        <taxon>Siminovitchia</taxon>
    </lineage>
</organism>
<dbReference type="EMBL" id="QYTV02000011">
    <property type="protein sequence ID" value="RST71855.1"/>
    <property type="molecule type" value="Genomic_DNA"/>
</dbReference>
<comment type="caution">
    <text evidence="2">The sequence shown here is derived from an EMBL/GenBank/DDBJ whole genome shotgun (WGS) entry which is preliminary data.</text>
</comment>
<dbReference type="Pfam" id="PF13349">
    <property type="entry name" value="DUF4097"/>
    <property type="match status" value="1"/>
</dbReference>